<dbReference type="EMBL" id="HG994358">
    <property type="protein sequence ID" value="CAF2265255.1"/>
    <property type="molecule type" value="Genomic_DNA"/>
</dbReference>
<dbReference type="Gene3D" id="1.20.1280.50">
    <property type="match status" value="1"/>
</dbReference>
<accession>A0A817ARX3</accession>
<evidence type="ECO:0000259" key="1">
    <source>
        <dbReference type="PROSITE" id="PS50181"/>
    </source>
</evidence>
<protein>
    <submittedName>
        <fullName evidence="2">(rape) hypothetical protein</fullName>
    </submittedName>
</protein>
<dbReference type="InterPro" id="IPR006566">
    <property type="entry name" value="FBD"/>
</dbReference>
<evidence type="ECO:0000313" key="2">
    <source>
        <dbReference type="EMBL" id="CAF2265255.1"/>
    </source>
</evidence>
<name>A0A817ARX3_BRANA</name>
<dbReference type="Pfam" id="PF00646">
    <property type="entry name" value="F-box"/>
    <property type="match status" value="1"/>
</dbReference>
<dbReference type="InterPro" id="IPR055294">
    <property type="entry name" value="FBL60-like"/>
</dbReference>
<dbReference type="AlphaFoldDB" id="A0A817ARX3"/>
<proteinExistence type="predicted"/>
<dbReference type="CDD" id="cd22160">
    <property type="entry name" value="F-box_AtFBL13-like"/>
    <property type="match status" value="1"/>
</dbReference>
<reference evidence="2" key="1">
    <citation type="submission" date="2021-01" db="EMBL/GenBank/DDBJ databases">
        <authorList>
            <consortium name="Genoscope - CEA"/>
            <person name="William W."/>
        </authorList>
    </citation>
    <scope>NUCLEOTIDE SEQUENCE</scope>
</reference>
<gene>
    <name evidence="2" type="ORF">DARMORV10_A04P02260.1</name>
</gene>
<dbReference type="InterPro" id="IPR053781">
    <property type="entry name" value="F-box_AtFBL13-like"/>
</dbReference>
<dbReference type="PROSITE" id="PS50181">
    <property type="entry name" value="FBOX"/>
    <property type="match status" value="1"/>
</dbReference>
<dbReference type="PANTHER" id="PTHR31293">
    <property type="entry name" value="RNI-LIKE SUPERFAMILY PROTEIN"/>
    <property type="match status" value="1"/>
</dbReference>
<dbReference type="InterPro" id="IPR001810">
    <property type="entry name" value="F-box_dom"/>
</dbReference>
<sequence>MEGYKKANPSSRDVISKLPDNILCRILSFLTTKEAALTLLLSKRWSNLLQLVPILDFDDSVSNHRKVGPVKLVAFKNFVESVLSRRFNNSSSPVKKVSLRLSNEYIERRIVKRWIQQVIDHGALELTLRLDYNSNFTMPFRVLTSKALVHLRIGSRIRLTQPRPNSVSPMLNSLVLDSVLFGIEFTYFKPGFEAILSAFPNLQNLRVHESNKWYYWDGSVSSPTLKRFVYRRDDDTSGPKPCVTFDTPGLVCLEYSDVVADKYENLRLDSLVEARLDLLLTAGQIMRKKAPDNVGFVPGDVSTLFKGIRNVKILCLSPDALDTLYYRGGEIPVFNNLISLSLGSDRPHGSPYIFKKLLPSFLLKAPNLQTLIIKGLGHYVKKGWEVGWHLRLSLDDMYDALSSSGVKVLQINGYEGTGEELSHMERFLGTLPRLEMVRVTHKGGDDGERCRLVNDLLCLPRASPKCKVQVMKESA</sequence>
<dbReference type="PANTHER" id="PTHR31293:SF12">
    <property type="entry name" value="RNI-LIKE SUPERFAMILY PROTEIN"/>
    <property type="match status" value="1"/>
</dbReference>
<dbReference type="InterPro" id="IPR036047">
    <property type="entry name" value="F-box-like_dom_sf"/>
</dbReference>
<dbReference type="SUPFAM" id="SSF81383">
    <property type="entry name" value="F-box domain"/>
    <property type="match status" value="1"/>
</dbReference>
<dbReference type="SMART" id="SM00579">
    <property type="entry name" value="FBD"/>
    <property type="match status" value="1"/>
</dbReference>
<organism evidence="2">
    <name type="scientific">Brassica napus</name>
    <name type="common">Rape</name>
    <dbReference type="NCBI Taxonomy" id="3708"/>
    <lineage>
        <taxon>Eukaryota</taxon>
        <taxon>Viridiplantae</taxon>
        <taxon>Streptophyta</taxon>
        <taxon>Embryophyta</taxon>
        <taxon>Tracheophyta</taxon>
        <taxon>Spermatophyta</taxon>
        <taxon>Magnoliopsida</taxon>
        <taxon>eudicotyledons</taxon>
        <taxon>Gunneridae</taxon>
        <taxon>Pentapetalae</taxon>
        <taxon>rosids</taxon>
        <taxon>malvids</taxon>
        <taxon>Brassicales</taxon>
        <taxon>Brassicaceae</taxon>
        <taxon>Brassiceae</taxon>
        <taxon>Brassica</taxon>
    </lineage>
</organism>
<feature type="domain" description="F-box" evidence="1">
    <location>
        <begin position="12"/>
        <end position="50"/>
    </location>
</feature>
<dbReference type="Proteomes" id="UP001295469">
    <property type="component" value="Chromosome A04"/>
</dbReference>